<protein>
    <submittedName>
        <fullName evidence="2">Chemotaxis protein CheW</fullName>
    </submittedName>
</protein>
<dbReference type="Pfam" id="PF01584">
    <property type="entry name" value="CheW"/>
    <property type="match status" value="3"/>
</dbReference>
<dbReference type="Proteomes" id="UP000249605">
    <property type="component" value="Plasmid unnamed3"/>
</dbReference>
<reference evidence="2 3" key="1">
    <citation type="submission" date="2018-06" db="EMBL/GenBank/DDBJ databases">
        <title>Complete genome sequencing of Azospirillum sp. M2T2B2.</title>
        <authorList>
            <person name="Heo J."/>
            <person name="Kim S.-J."/>
            <person name="Kwon S.-W."/>
            <person name="Anandham R."/>
        </authorList>
    </citation>
    <scope>NUCLEOTIDE SEQUENCE [LARGE SCALE GENOMIC DNA]</scope>
    <source>
        <strain evidence="2 3">M2T2B2</strain>
        <plasmid evidence="2 3">unnamed3</plasmid>
    </source>
</reference>
<feature type="domain" description="CheW-like" evidence="1">
    <location>
        <begin position="198"/>
        <end position="350"/>
    </location>
</feature>
<dbReference type="OrthoDB" id="3291462at2"/>
<keyword evidence="2" id="KW-0614">Plasmid</keyword>
<dbReference type="PANTHER" id="PTHR22617">
    <property type="entry name" value="CHEMOTAXIS SENSOR HISTIDINE KINASE-RELATED"/>
    <property type="match status" value="1"/>
</dbReference>
<dbReference type="InterPro" id="IPR036061">
    <property type="entry name" value="CheW-like_dom_sf"/>
</dbReference>
<feature type="domain" description="CheW-like" evidence="1">
    <location>
        <begin position="21"/>
        <end position="160"/>
    </location>
</feature>
<dbReference type="PANTHER" id="PTHR22617:SF23">
    <property type="entry name" value="CHEMOTAXIS PROTEIN CHEW"/>
    <property type="match status" value="1"/>
</dbReference>
<dbReference type="PROSITE" id="PS50851">
    <property type="entry name" value="CHEW"/>
    <property type="match status" value="3"/>
</dbReference>
<dbReference type="SUPFAM" id="SSF50341">
    <property type="entry name" value="CheW-like"/>
    <property type="match status" value="3"/>
</dbReference>
<dbReference type="AlphaFoldDB" id="A0A2U9SHG6"/>
<dbReference type="EMBL" id="CP029833">
    <property type="protein sequence ID" value="AWU97178.1"/>
    <property type="molecule type" value="Genomic_DNA"/>
</dbReference>
<dbReference type="InterPro" id="IPR002545">
    <property type="entry name" value="CheW-lke_dom"/>
</dbReference>
<accession>A0A2U9SHG6</accession>
<dbReference type="Gene3D" id="2.40.50.180">
    <property type="entry name" value="CheA-289, Domain 4"/>
    <property type="match status" value="3"/>
</dbReference>
<dbReference type="GO" id="GO:0005829">
    <property type="term" value="C:cytosol"/>
    <property type="evidence" value="ECO:0007669"/>
    <property type="project" value="TreeGrafter"/>
</dbReference>
<dbReference type="InterPro" id="IPR039315">
    <property type="entry name" value="CheW"/>
</dbReference>
<evidence type="ECO:0000313" key="3">
    <source>
        <dbReference type="Proteomes" id="UP000249605"/>
    </source>
</evidence>
<dbReference type="KEGG" id="azm:DM194_23065"/>
<geneLocation type="plasmid" evidence="2 3">
    <name>unnamed3</name>
</geneLocation>
<sequence length="556" mass="57027">MTAVTTEEASGGAAGDGGAGSLAFVTMTVGDLRLALPMSSVQAVIRPPELVRIPLGPPGLEGLAHWHGDAVPVLDLAMALGRDGGTPGTRETRVVLVGHRGQPVGLRVDAMAGILRSGPDRIDPVTAEDGGLDPAMLDGLLRDGPATILKPDVLIDRQFGELGESDRTAAAGGLVGSLGQAAGPGDDRSAGAGAGTDRLALLVFEVAGQEFALPVERVREVLPAPREITRMARSRAHLLGVMSVRDRLLPLVGLRALFGLDGVREQGAGEQGAGRRVVVVRPGQGQAPVGVLVDEVREILRLDPAQIDPVPPFLAREPEFEDLDGIARADGGRRLVSVLSAARLFRHGAAIGAESGAGTGIGAGIGAGADGERDGMEPARPADAGGLGGMGERFVVFSLAGAEYGLPVAAVREVLRRPDVITPLPNAPDFVSGVLTLRGEVLPLIDQRRLLHLPAAGGEAAAGLARGRVVVVGRDGADAARVGLLVDGLSGLVTIPAERIGPAPAVSAAQRRLIRRVATLPPANHGAGSATRLILLMDAESLLDMDRLAGLLVTQR</sequence>
<name>A0A2U9SHG6_9PROT</name>
<evidence type="ECO:0000313" key="2">
    <source>
        <dbReference type="EMBL" id="AWU97178.1"/>
    </source>
</evidence>
<proteinExistence type="predicted"/>
<dbReference type="GO" id="GO:0007165">
    <property type="term" value="P:signal transduction"/>
    <property type="evidence" value="ECO:0007669"/>
    <property type="project" value="InterPro"/>
</dbReference>
<dbReference type="Gene3D" id="2.30.30.40">
    <property type="entry name" value="SH3 Domains"/>
    <property type="match status" value="3"/>
</dbReference>
<gene>
    <name evidence="2" type="ORF">DM194_23065</name>
</gene>
<dbReference type="GO" id="GO:0006935">
    <property type="term" value="P:chemotaxis"/>
    <property type="evidence" value="ECO:0007669"/>
    <property type="project" value="InterPro"/>
</dbReference>
<feature type="domain" description="CheW-like" evidence="1">
    <location>
        <begin position="391"/>
        <end position="548"/>
    </location>
</feature>
<organism evidence="2 3">
    <name type="scientific">Azospirillum ramasamyi</name>
    <dbReference type="NCBI Taxonomy" id="682998"/>
    <lineage>
        <taxon>Bacteria</taxon>
        <taxon>Pseudomonadati</taxon>
        <taxon>Pseudomonadota</taxon>
        <taxon>Alphaproteobacteria</taxon>
        <taxon>Rhodospirillales</taxon>
        <taxon>Azospirillaceae</taxon>
        <taxon>Azospirillum</taxon>
    </lineage>
</organism>
<keyword evidence="3" id="KW-1185">Reference proteome</keyword>
<dbReference type="SMART" id="SM00260">
    <property type="entry name" value="CheW"/>
    <property type="match status" value="3"/>
</dbReference>
<evidence type="ECO:0000259" key="1">
    <source>
        <dbReference type="PROSITE" id="PS50851"/>
    </source>
</evidence>